<dbReference type="Pfam" id="PF00759">
    <property type="entry name" value="Glyco_hydro_9"/>
    <property type="match status" value="1"/>
</dbReference>
<evidence type="ECO:0000313" key="13">
    <source>
        <dbReference type="Proteomes" id="UP000594263"/>
    </source>
</evidence>
<dbReference type="SUPFAM" id="SSF48208">
    <property type="entry name" value="Six-hairpin glycosidases"/>
    <property type="match status" value="1"/>
</dbReference>
<dbReference type="Gene3D" id="1.50.10.10">
    <property type="match status" value="1"/>
</dbReference>
<keyword evidence="3 8" id="KW-0378">Hydrolase</keyword>
<evidence type="ECO:0000256" key="5">
    <source>
        <dbReference type="ARBA" id="ARBA00023277"/>
    </source>
</evidence>
<keyword evidence="4 9" id="KW-0136">Cellulose degradation</keyword>
<dbReference type="EnsemblPlants" id="Kaladp0001s0057.1.v1.1">
    <property type="protein sequence ID" value="Kaladp0001s0057.1.v1.1"/>
    <property type="gene ID" value="Kaladp0001s0057.v1.1"/>
</dbReference>
<dbReference type="InterPro" id="IPR018221">
    <property type="entry name" value="Glyco_hydro_9_His_AS"/>
</dbReference>
<keyword evidence="5 8" id="KW-0119">Carbohydrate metabolism</keyword>
<organism evidence="12 13">
    <name type="scientific">Kalanchoe fedtschenkoi</name>
    <name type="common">Lavender scallops</name>
    <name type="synonym">South American air plant</name>
    <dbReference type="NCBI Taxonomy" id="63787"/>
    <lineage>
        <taxon>Eukaryota</taxon>
        <taxon>Viridiplantae</taxon>
        <taxon>Streptophyta</taxon>
        <taxon>Embryophyta</taxon>
        <taxon>Tracheophyta</taxon>
        <taxon>Spermatophyta</taxon>
        <taxon>Magnoliopsida</taxon>
        <taxon>eudicotyledons</taxon>
        <taxon>Gunneridae</taxon>
        <taxon>Pentapetalae</taxon>
        <taxon>Saxifragales</taxon>
        <taxon>Crassulaceae</taxon>
        <taxon>Kalanchoe</taxon>
    </lineage>
</organism>
<evidence type="ECO:0000256" key="3">
    <source>
        <dbReference type="ARBA" id="ARBA00022801"/>
    </source>
</evidence>
<evidence type="ECO:0000256" key="10">
    <source>
        <dbReference type="SAM" id="Phobius"/>
    </source>
</evidence>
<evidence type="ECO:0000256" key="2">
    <source>
        <dbReference type="ARBA" id="ARBA00007072"/>
    </source>
</evidence>
<dbReference type="Gramene" id="Kaladp0001s0057.1.v1.1">
    <property type="protein sequence ID" value="Kaladp0001s0057.1.v1.1"/>
    <property type="gene ID" value="Kaladp0001s0057.v1.1"/>
</dbReference>
<dbReference type="InterPro" id="IPR008928">
    <property type="entry name" value="6-hairpin_glycosidase_sf"/>
</dbReference>
<keyword evidence="10" id="KW-0812">Transmembrane</keyword>
<feature type="active site" evidence="8">
    <location>
        <position position="461"/>
    </location>
</feature>
<evidence type="ECO:0000256" key="6">
    <source>
        <dbReference type="ARBA" id="ARBA00023295"/>
    </source>
</evidence>
<dbReference type="AlphaFoldDB" id="A0A7N0R813"/>
<dbReference type="InterPro" id="IPR001701">
    <property type="entry name" value="Glyco_hydro_9"/>
</dbReference>
<feature type="domain" description="Glycoside hydrolase family 9" evidence="11">
    <location>
        <begin position="76"/>
        <end position="531"/>
    </location>
</feature>
<accession>A0A7N0R813</accession>
<dbReference type="GO" id="GO:0030245">
    <property type="term" value="P:cellulose catabolic process"/>
    <property type="evidence" value="ECO:0007669"/>
    <property type="project" value="UniProtKB-KW"/>
</dbReference>
<keyword evidence="7 8" id="KW-0624">Polysaccharide degradation</keyword>
<proteinExistence type="inferred from homology"/>
<evidence type="ECO:0000256" key="1">
    <source>
        <dbReference type="ARBA" id="ARBA00000966"/>
    </source>
</evidence>
<dbReference type="InterPro" id="IPR012341">
    <property type="entry name" value="6hp_glycosidase-like_sf"/>
</dbReference>
<evidence type="ECO:0000256" key="9">
    <source>
        <dbReference type="RuleBase" id="RU361166"/>
    </source>
</evidence>
<name>A0A7N0R813_KALFE</name>
<keyword evidence="10" id="KW-0472">Membrane</keyword>
<evidence type="ECO:0000256" key="8">
    <source>
        <dbReference type="PROSITE-ProRule" id="PRU10059"/>
    </source>
</evidence>
<comment type="similarity">
    <text evidence="2 8 9">Belongs to the glycosyl hydrolase 9 (cellulase E) family.</text>
</comment>
<evidence type="ECO:0000313" key="12">
    <source>
        <dbReference type="EnsemblPlants" id="Kaladp0001s0057.1.v1.1"/>
    </source>
</evidence>
<dbReference type="GO" id="GO:0008810">
    <property type="term" value="F:cellulase activity"/>
    <property type="evidence" value="ECO:0007669"/>
    <property type="project" value="UniProtKB-EC"/>
</dbReference>
<dbReference type="PROSITE" id="PS00592">
    <property type="entry name" value="GH9_2"/>
    <property type="match status" value="1"/>
</dbReference>
<feature type="transmembrane region" description="Helical" evidence="10">
    <location>
        <begin position="32"/>
        <end position="53"/>
    </location>
</feature>
<protein>
    <recommendedName>
        <fullName evidence="9">Endoglucanase</fullName>
        <ecNumber evidence="9">3.2.1.4</ecNumber>
    </recommendedName>
</protein>
<evidence type="ECO:0000256" key="7">
    <source>
        <dbReference type="ARBA" id="ARBA00023326"/>
    </source>
</evidence>
<dbReference type="PANTHER" id="PTHR22298">
    <property type="entry name" value="ENDO-1,4-BETA-GLUCANASE"/>
    <property type="match status" value="1"/>
</dbReference>
<keyword evidence="13" id="KW-1185">Reference proteome</keyword>
<dbReference type="OMA" id="IDHKYAY"/>
<dbReference type="EC" id="3.2.1.4" evidence="9"/>
<dbReference type="Proteomes" id="UP000594263">
    <property type="component" value="Unplaced"/>
</dbReference>
<keyword evidence="6 8" id="KW-0326">Glycosidase</keyword>
<comment type="catalytic activity">
    <reaction evidence="1 9">
        <text>Endohydrolysis of (1-&gt;4)-beta-D-glucosidic linkages in cellulose, lichenin and cereal beta-D-glucans.</text>
        <dbReference type="EC" id="3.2.1.4"/>
    </reaction>
</comment>
<reference evidence="12" key="1">
    <citation type="submission" date="2021-01" db="UniProtKB">
        <authorList>
            <consortium name="EnsemblPlants"/>
        </authorList>
    </citation>
    <scope>IDENTIFICATION</scope>
</reference>
<evidence type="ECO:0000256" key="4">
    <source>
        <dbReference type="ARBA" id="ARBA00023001"/>
    </source>
</evidence>
<keyword evidence="10" id="KW-1133">Transmembrane helix</keyword>
<sequence length="545" mass="60316">MGGGCLIMDSNPMMFKVKRVLRMLSRPRLKDWFGWFLVMVIVAVVLSAVVITFEDGLFGHQPEPVPGPPGEIDPRYAEALNLGMMFFNVQKSGKLVNNTIPWRGDSGLKDGSEANLDLSKGMYDAGDHIKFGFPLAFTATVLSWGILEYGDRMQAVNQLDSAKGSLKWITDYLIVAHAAKNVLYIQVGDAYLDHKCWDRPENMTDYRPLVQINASKPGTEVAAETAAALASASIVFKKSDPAYSDELLLHAKQLFRFANRYRGSYTDSIPQVETYYKSSGYGDELLWAASWLYHATGDEFYLEYATGDIGEIYANWGNPSWFCWDDKLAGTQVLLSRVSLLGNRKSNLKGLHKYRKTAETVMCGLLPSSPTATNSRTPGGLIWINEWNNLQHSIGSAFLAAVYSDYMLTSRTARLNCNGVLHKPSDLRNFAISQIEYVLGDNPMNMSYLVGFGDNYPGYVHHRGASIPADSAYCTCDNGWKWLFSTKRNPNIAYGALVGGPFLNDTYIDSRNNSMQAEPTTYNGAVLVGLLSSLVTSSSLVSSFS</sequence>
<evidence type="ECO:0000259" key="11">
    <source>
        <dbReference type="Pfam" id="PF00759"/>
    </source>
</evidence>
<dbReference type="FunFam" id="1.50.10.10:FF:000020">
    <property type="entry name" value="Endoglucanase"/>
    <property type="match status" value="1"/>
</dbReference>